<keyword evidence="1" id="KW-0677">Repeat</keyword>
<dbReference type="SUPFAM" id="SSF101898">
    <property type="entry name" value="NHL repeat"/>
    <property type="match status" value="1"/>
</dbReference>
<reference evidence="3 4" key="1">
    <citation type="submission" date="2024-03" db="EMBL/GenBank/DDBJ databases">
        <title>The Acrasis kona genome and developmental transcriptomes reveal deep origins of eukaryotic multicellular pathways.</title>
        <authorList>
            <person name="Sheikh S."/>
            <person name="Fu C.-J."/>
            <person name="Brown M.W."/>
            <person name="Baldauf S.L."/>
        </authorList>
    </citation>
    <scope>NUCLEOTIDE SEQUENCE [LARGE SCALE GENOMIC DNA]</scope>
    <source>
        <strain evidence="3 4">ATCC MYA-3509</strain>
    </source>
</reference>
<dbReference type="EMBL" id="JAOPGA020001780">
    <property type="protein sequence ID" value="KAL0491284.1"/>
    <property type="molecule type" value="Genomic_DNA"/>
</dbReference>
<gene>
    <name evidence="3" type="ORF">AKO1_002377</name>
</gene>
<dbReference type="InterPro" id="IPR011042">
    <property type="entry name" value="6-blade_b-propeller_TolB-like"/>
</dbReference>
<feature type="non-terminal residue" evidence="3">
    <location>
        <position position="681"/>
    </location>
</feature>
<dbReference type="Pfam" id="PF25021">
    <property type="entry name" value="TEN_NHL"/>
    <property type="match status" value="1"/>
</dbReference>
<dbReference type="Proteomes" id="UP001431209">
    <property type="component" value="Unassembled WGS sequence"/>
</dbReference>
<dbReference type="Pfam" id="PF01436">
    <property type="entry name" value="NHL"/>
    <property type="match status" value="2"/>
</dbReference>
<dbReference type="SMART" id="SM00135">
    <property type="entry name" value="LY"/>
    <property type="match status" value="7"/>
</dbReference>
<organism evidence="3 4">
    <name type="scientific">Acrasis kona</name>
    <dbReference type="NCBI Taxonomy" id="1008807"/>
    <lineage>
        <taxon>Eukaryota</taxon>
        <taxon>Discoba</taxon>
        <taxon>Heterolobosea</taxon>
        <taxon>Tetramitia</taxon>
        <taxon>Eutetramitia</taxon>
        <taxon>Acrasidae</taxon>
        <taxon>Acrasis</taxon>
    </lineage>
</organism>
<proteinExistence type="predicted"/>
<dbReference type="PANTHER" id="PTHR46388">
    <property type="entry name" value="NHL REPEAT-CONTAINING PROTEIN 2"/>
    <property type="match status" value="1"/>
</dbReference>
<dbReference type="InterPro" id="IPR001258">
    <property type="entry name" value="NHL_repeat"/>
</dbReference>
<keyword evidence="4" id="KW-1185">Reference proteome</keyword>
<comment type="caution">
    <text evidence="3">The sequence shown here is derived from an EMBL/GenBank/DDBJ whole genome shotgun (WGS) entry which is preliminary data.</text>
</comment>
<dbReference type="InterPro" id="IPR000033">
    <property type="entry name" value="LDLR_classB_rpt"/>
</dbReference>
<evidence type="ECO:0000256" key="1">
    <source>
        <dbReference type="ARBA" id="ARBA00022737"/>
    </source>
</evidence>
<accession>A0AAW2ZPX2</accession>
<dbReference type="Gene3D" id="2.120.10.30">
    <property type="entry name" value="TolB, C-terminal domain"/>
    <property type="match status" value="6"/>
</dbReference>
<evidence type="ECO:0000259" key="2">
    <source>
        <dbReference type="Pfam" id="PF25021"/>
    </source>
</evidence>
<evidence type="ECO:0000313" key="4">
    <source>
        <dbReference type="Proteomes" id="UP001431209"/>
    </source>
</evidence>
<dbReference type="SUPFAM" id="SSF63825">
    <property type="entry name" value="YWTD domain"/>
    <property type="match status" value="2"/>
</dbReference>
<protein>
    <submittedName>
        <fullName evidence="3">NHL repeat-containing protein</fullName>
    </submittedName>
</protein>
<sequence length="681" mass="72934">MFSFNSPSYIVVDVVKNLVYVSDTGNHVIRVINVTSRNTTTFAGTNTVSGSTGDGNLAINAKLNMPQGLAIDYVNNLVYIAESNCVRVVNRNTGIITRFAGVCANRGTNGDGGSATSANLNLPYDVAVDSINNLVYIAEYGGNVVRVVNRATNVIQTFAGNNNGGYNRDGVPALSTSLNKPTSIRLSPDKTFLFVADSSNRRVRAINRFTGNISTIAGNGNGPPYTYDENLQAKLYSVNTATALDVDPVNNLLYVTAANEDCRVLVVNLTSNTIRTFSGSNAESNVCNYQGEGNLAYLQGVGNAMGVAVDFVNNVVYQTSTNQNRVFVTPLYNPVVNKFITLVAGTGATGSTGDEGPAVAAQVYSPIGLTLDYSTKRLYFADSDNSAIRYVNITNGVLKRYAGQYGSAGYNTDGFGTDVKFNYPRGTAIDVKQNLMYVSDAGNQKIRVIDLKTQTTSTLVNTGYNSGYSGDGGPAALAKVNNPYKILVDYTYNLLLFSEVDNRVIRAVNRNTGIIWTFAGNSTRGNGGDGGFAVNATFGSIRGIALDPINNLLYVADGENHRIRVINKTSGVISHFAGSTNGASGYIGDGSLFSNARFNEPDGLRFDYVNNLLYVADASNHCIRVIDMSTGMINNFAGFCTRGGSYSTGYKPAQYVKFNYPRDVELDLNGGMMYISDGGNR</sequence>
<name>A0AAW2ZPX2_9EUKA</name>
<dbReference type="InterPro" id="IPR056822">
    <property type="entry name" value="TEN_NHL"/>
</dbReference>
<evidence type="ECO:0000313" key="3">
    <source>
        <dbReference type="EMBL" id="KAL0491284.1"/>
    </source>
</evidence>
<dbReference type="AlphaFoldDB" id="A0AAW2ZPX2"/>
<feature type="domain" description="Teneurin NHL" evidence="2">
    <location>
        <begin position="8"/>
        <end position="247"/>
    </location>
</feature>
<dbReference type="PANTHER" id="PTHR46388:SF2">
    <property type="entry name" value="NHL REPEAT-CONTAINING PROTEIN 2"/>
    <property type="match status" value="1"/>
</dbReference>